<keyword evidence="3" id="KW-1185">Reference proteome</keyword>
<name>A0A7T3KVZ4_9EURY</name>
<dbReference type="AlphaFoldDB" id="A0A7T3KVZ4"/>
<reference evidence="2 3" key="1">
    <citation type="submission" date="2020-12" db="EMBL/GenBank/DDBJ databases">
        <title>Halosimplex halophilum sp. nov. and Halosimplex salinum sp. nov., two new members of the genus Halosimplex.</title>
        <authorList>
            <person name="Cui H.L."/>
        </authorList>
    </citation>
    <scope>NUCLEOTIDE SEQUENCE [LARGE SCALE GENOMIC DNA]</scope>
    <source>
        <strain evidence="2 3">YGH94</strain>
    </source>
</reference>
<keyword evidence="1" id="KW-0472">Membrane</keyword>
<sequence length="138" mass="14161">MTHTKRLLRQVGLAVVGGTAAGAAVAGTAMGAPVVQSESPDLFLATSEIAQVMLSIGAVSFAVLAARLYGGEIGKAIYTVSGGVILFSTWQLLNGASQLAQIRGPPARFGSTVNLVVTILLLAGFYMLYETIDSATTT</sequence>
<keyword evidence="1" id="KW-0812">Transmembrane</keyword>
<accession>A0A7T3KVZ4</accession>
<evidence type="ECO:0000256" key="1">
    <source>
        <dbReference type="SAM" id="Phobius"/>
    </source>
</evidence>
<keyword evidence="1" id="KW-1133">Transmembrane helix</keyword>
<feature type="transmembrane region" description="Helical" evidence="1">
    <location>
        <begin position="7"/>
        <end position="29"/>
    </location>
</feature>
<feature type="transmembrane region" description="Helical" evidence="1">
    <location>
        <begin position="49"/>
        <end position="69"/>
    </location>
</feature>
<dbReference type="OrthoDB" id="237186at2157"/>
<evidence type="ECO:0000313" key="3">
    <source>
        <dbReference type="Proteomes" id="UP000595001"/>
    </source>
</evidence>
<gene>
    <name evidence="2" type="ORF">I7X12_03935</name>
</gene>
<evidence type="ECO:0000313" key="2">
    <source>
        <dbReference type="EMBL" id="QPV63792.1"/>
    </source>
</evidence>
<dbReference type="GeneID" id="60587614"/>
<feature type="transmembrane region" description="Helical" evidence="1">
    <location>
        <begin position="76"/>
        <end position="93"/>
    </location>
</feature>
<organism evidence="2 3">
    <name type="scientific">Halosimplex litoreum</name>
    <dbReference type="NCBI Taxonomy" id="1198301"/>
    <lineage>
        <taxon>Archaea</taxon>
        <taxon>Methanobacteriati</taxon>
        <taxon>Methanobacteriota</taxon>
        <taxon>Stenosarchaea group</taxon>
        <taxon>Halobacteria</taxon>
        <taxon>Halobacteriales</taxon>
        <taxon>Haloarculaceae</taxon>
        <taxon>Halosimplex</taxon>
    </lineage>
</organism>
<dbReference type="Proteomes" id="UP000595001">
    <property type="component" value="Chromosome"/>
</dbReference>
<dbReference type="KEGG" id="hlt:I7X12_03935"/>
<feature type="transmembrane region" description="Helical" evidence="1">
    <location>
        <begin position="113"/>
        <end position="129"/>
    </location>
</feature>
<dbReference type="RefSeq" id="WP_198062572.1">
    <property type="nucleotide sequence ID" value="NZ_CP065856.1"/>
</dbReference>
<proteinExistence type="predicted"/>
<dbReference type="EMBL" id="CP065856">
    <property type="protein sequence ID" value="QPV63792.1"/>
    <property type="molecule type" value="Genomic_DNA"/>
</dbReference>
<protein>
    <submittedName>
        <fullName evidence="2">Uncharacterized protein</fullName>
    </submittedName>
</protein>